<accession>A0A9W4U890</accession>
<dbReference type="EMBL" id="CAOQHR010000002">
    <property type="protein sequence ID" value="CAI6305404.1"/>
    <property type="molecule type" value="Genomic_DNA"/>
</dbReference>
<reference evidence="9" key="1">
    <citation type="submission" date="2023-01" db="EMBL/GenBank/DDBJ databases">
        <authorList>
            <person name="Van Ghelder C."/>
            <person name="Rancurel C."/>
        </authorList>
    </citation>
    <scope>NUCLEOTIDE SEQUENCE</scope>
    <source>
        <strain evidence="9">CNCM I-4278</strain>
    </source>
</reference>
<comment type="catalytic activity">
    <reaction evidence="1">
        <text>(2S)-2-acetolactate + H(+) = (R)-acetoin + CO2</text>
        <dbReference type="Rhea" id="RHEA:21580"/>
        <dbReference type="ChEBI" id="CHEBI:15378"/>
        <dbReference type="ChEBI" id="CHEBI:15686"/>
        <dbReference type="ChEBI" id="CHEBI:16526"/>
        <dbReference type="ChEBI" id="CHEBI:58476"/>
        <dbReference type="EC" id="4.1.1.5"/>
    </reaction>
</comment>
<evidence type="ECO:0000256" key="1">
    <source>
        <dbReference type="ARBA" id="ARBA00001784"/>
    </source>
</evidence>
<dbReference type="GO" id="GO:0045151">
    <property type="term" value="P:acetoin biosynthetic process"/>
    <property type="evidence" value="ECO:0007669"/>
    <property type="project" value="UniProtKB-KW"/>
</dbReference>
<dbReference type="EC" id="4.1.1.5" evidence="4"/>
<dbReference type="InterPro" id="IPR005128">
    <property type="entry name" value="Acetolactate_a_deCO2ase"/>
</dbReference>
<name>A0A9W4U890_9PLEO</name>
<gene>
    <name evidence="9" type="ORF">PDIGIT_LOCUS3003</name>
</gene>
<dbReference type="AlphaFoldDB" id="A0A9W4U890"/>
<sequence>MVGSIPNDIFQFSTYSALNAGFKDGQPQTANLSSHGSDGLGVYENGNILVFQDGEAHAIRPNGDIVPADSQARLIFVMVTIFQPTFRIEVPSLSLESVQEIFQEPALQLGRGVNTYVPFKVVGKFSSVEFKEAGSLRDVSGQLFGFVVPEWMRSVSGPRVHACFLNEDGKKGGLVTDFEMEGKTELRFAKCGRFHLGFPQGDRWEDLRLK</sequence>
<comment type="similarity">
    <text evidence="3">Belongs to the alpha-acetolactate decarboxylase family.</text>
</comment>
<evidence type="ECO:0000313" key="10">
    <source>
        <dbReference type="Proteomes" id="UP001152607"/>
    </source>
</evidence>
<dbReference type="GO" id="GO:0047605">
    <property type="term" value="F:acetolactate decarboxylase activity"/>
    <property type="evidence" value="ECO:0007669"/>
    <property type="project" value="UniProtKB-EC"/>
</dbReference>
<keyword evidence="7" id="KW-0005">Acetoin biosynthesis</keyword>
<evidence type="ECO:0000256" key="5">
    <source>
        <dbReference type="ARBA" id="ARBA00020164"/>
    </source>
</evidence>
<comment type="pathway">
    <text evidence="2">Polyol metabolism; (R,R)-butane-2,3-diol biosynthesis; (R,R)-butane-2,3-diol from pyruvate: step 2/3.</text>
</comment>
<dbReference type="PANTHER" id="PTHR35524:SF1">
    <property type="entry name" value="ALPHA-ACETOLACTATE DECARBOXYLASE"/>
    <property type="match status" value="1"/>
</dbReference>
<evidence type="ECO:0000256" key="4">
    <source>
        <dbReference type="ARBA" id="ARBA00013204"/>
    </source>
</evidence>
<keyword evidence="10" id="KW-1185">Reference proteome</keyword>
<dbReference type="OrthoDB" id="509395at2759"/>
<keyword evidence="6" id="KW-0210">Decarboxylase</keyword>
<evidence type="ECO:0000256" key="7">
    <source>
        <dbReference type="ARBA" id="ARBA00023061"/>
    </source>
</evidence>
<evidence type="ECO:0000313" key="9">
    <source>
        <dbReference type="EMBL" id="CAI6305404.1"/>
    </source>
</evidence>
<evidence type="ECO:0000256" key="8">
    <source>
        <dbReference type="ARBA" id="ARBA00023239"/>
    </source>
</evidence>
<dbReference type="Pfam" id="PF03306">
    <property type="entry name" value="AAL_decarboxy"/>
    <property type="match status" value="2"/>
</dbReference>
<evidence type="ECO:0000256" key="3">
    <source>
        <dbReference type="ARBA" id="ARBA00007106"/>
    </source>
</evidence>
<keyword evidence="8" id="KW-0456">Lyase</keyword>
<evidence type="ECO:0000256" key="2">
    <source>
        <dbReference type="ARBA" id="ARBA00005170"/>
    </source>
</evidence>
<dbReference type="PANTHER" id="PTHR35524">
    <property type="entry name" value="ALPHA-ACETOLACTATE DECARBOXYLASE"/>
    <property type="match status" value="1"/>
</dbReference>
<protein>
    <recommendedName>
        <fullName evidence="5">Alpha-acetolactate decarboxylase</fullName>
        <ecNumber evidence="4">4.1.1.5</ecNumber>
    </recommendedName>
</protein>
<proteinExistence type="inferred from homology"/>
<organism evidence="9 10">
    <name type="scientific">Periconia digitata</name>
    <dbReference type="NCBI Taxonomy" id="1303443"/>
    <lineage>
        <taxon>Eukaryota</taxon>
        <taxon>Fungi</taxon>
        <taxon>Dikarya</taxon>
        <taxon>Ascomycota</taxon>
        <taxon>Pezizomycotina</taxon>
        <taxon>Dothideomycetes</taxon>
        <taxon>Pleosporomycetidae</taxon>
        <taxon>Pleosporales</taxon>
        <taxon>Massarineae</taxon>
        <taxon>Periconiaceae</taxon>
        <taxon>Periconia</taxon>
    </lineage>
</organism>
<dbReference type="Proteomes" id="UP001152607">
    <property type="component" value="Unassembled WGS sequence"/>
</dbReference>
<comment type="caution">
    <text evidence="9">The sequence shown here is derived from an EMBL/GenBank/DDBJ whole genome shotgun (WGS) entry which is preliminary data.</text>
</comment>
<dbReference type="SUPFAM" id="SSF117856">
    <property type="entry name" value="AF0104/ALDC/Ptd012-like"/>
    <property type="match status" value="1"/>
</dbReference>
<evidence type="ECO:0000256" key="6">
    <source>
        <dbReference type="ARBA" id="ARBA00022793"/>
    </source>
</evidence>
<dbReference type="Gene3D" id="3.30.1330.80">
    <property type="entry name" value="Hypothetical protein, similar to alpha- acetolactate decarboxylase, domain 2"/>
    <property type="match status" value="2"/>
</dbReference>